<dbReference type="FunFam" id="1.10.10.820:FF:000001">
    <property type="entry name" value="Myosin heavy chain"/>
    <property type="match status" value="1"/>
</dbReference>
<dbReference type="Pfam" id="PF25966">
    <property type="entry name" value="Myo5a"/>
    <property type="match status" value="1"/>
</dbReference>
<evidence type="ECO:0000256" key="8">
    <source>
        <dbReference type="ARBA" id="ARBA00022860"/>
    </source>
</evidence>
<comment type="subcellular location">
    <subcellularLocation>
        <location evidence="1">Cytoplasm</location>
    </subcellularLocation>
</comment>
<dbReference type="GO" id="GO:0005737">
    <property type="term" value="C:cytoplasm"/>
    <property type="evidence" value="ECO:0007669"/>
    <property type="project" value="UniProtKB-SubCell"/>
</dbReference>
<feature type="compositionally biased region" description="Basic residues" evidence="17">
    <location>
        <begin position="967"/>
        <end position="978"/>
    </location>
</feature>
<dbReference type="FunFam" id="1.20.5.190:FF:000001">
    <property type="entry name" value="unconventional myosin-Va"/>
    <property type="match status" value="1"/>
</dbReference>
<dbReference type="FunFam" id="1.20.5.190:FF:000006">
    <property type="entry name" value="Myosin VA"/>
    <property type="match status" value="1"/>
</dbReference>
<keyword evidence="3" id="KW-0963">Cytoplasm</keyword>
<feature type="coiled-coil region" evidence="16">
    <location>
        <begin position="766"/>
        <end position="817"/>
    </location>
</feature>
<evidence type="ECO:0000259" key="18">
    <source>
        <dbReference type="PROSITE" id="PS51126"/>
    </source>
</evidence>
<evidence type="ECO:0000256" key="10">
    <source>
        <dbReference type="ARBA" id="ARBA00023123"/>
    </source>
</evidence>
<dbReference type="InterPro" id="IPR036961">
    <property type="entry name" value="Kinesin_motor_dom_sf"/>
</dbReference>
<reference evidence="21" key="1">
    <citation type="submission" date="2025-08" db="UniProtKB">
        <authorList>
            <consortium name="RefSeq"/>
        </authorList>
    </citation>
    <scope>IDENTIFICATION</scope>
    <source>
        <tissue evidence="21">Blood</tissue>
    </source>
</reference>
<dbReference type="InterPro" id="IPR001609">
    <property type="entry name" value="Myosin_head_motor_dom-like"/>
</dbReference>
<keyword evidence="10 15" id="KW-0518">Myosin</keyword>
<keyword evidence="5" id="KW-0677">Repeat</keyword>
<dbReference type="GO" id="GO:0007015">
    <property type="term" value="P:actin filament organization"/>
    <property type="evidence" value="ECO:0007669"/>
    <property type="project" value="TreeGrafter"/>
</dbReference>
<evidence type="ECO:0000256" key="1">
    <source>
        <dbReference type="ARBA" id="ARBA00004496"/>
    </source>
</evidence>
<dbReference type="GO" id="GO:0005516">
    <property type="term" value="F:calmodulin binding"/>
    <property type="evidence" value="ECO:0007669"/>
    <property type="project" value="UniProtKB-KW"/>
</dbReference>
<gene>
    <name evidence="21" type="primary">LOC111142499</name>
</gene>
<keyword evidence="7 15" id="KW-0067">ATP-binding</keyword>
<dbReference type="InterPro" id="IPR058662">
    <property type="entry name" value="Myo5a/b_dom"/>
</dbReference>
<dbReference type="Pfam" id="PF01843">
    <property type="entry name" value="DIL"/>
    <property type="match status" value="1"/>
</dbReference>
<evidence type="ECO:0000256" key="16">
    <source>
        <dbReference type="SAM" id="Coils"/>
    </source>
</evidence>
<dbReference type="Gene3D" id="1.20.5.190">
    <property type="match status" value="3"/>
</dbReference>
<dbReference type="SUPFAM" id="SSF52540">
    <property type="entry name" value="P-loop containing nucleoside triphosphate hydrolases"/>
    <property type="match status" value="3"/>
</dbReference>
<evidence type="ECO:0000256" key="11">
    <source>
        <dbReference type="ARBA" id="ARBA00023175"/>
    </source>
</evidence>
<dbReference type="InterPro" id="IPR002710">
    <property type="entry name" value="Dilute_dom"/>
</dbReference>
<dbReference type="GO" id="GO:0005524">
    <property type="term" value="F:ATP binding"/>
    <property type="evidence" value="ECO:0007669"/>
    <property type="project" value="UniProtKB-UniRule"/>
</dbReference>
<dbReference type="GeneID" id="111142499"/>
<comment type="function">
    <text evidence="13">May be involved in vesicular trafficking via its association with the CART complex. The CART complex is necessary for efficient transferrin receptor recycling but not for EGFR degradation. Required in a complex with RAB11A and RAB11FIP2 for the transport of NPC1L1 to the plasma membrane. Together with RAB11A participates in CFTR trafficking to the plasma membrane and TF (transferrin) recycling in nonpolarized cells. Together with RAB11A and RAB8A participates in epithelial cell polarization. Together with RAB25 regulates transcytosis. Required for proper localization of bile salt export pump ABCB11 at the apical/canalicular plasma membrane of hepatocytes.</text>
</comment>
<dbReference type="Proteomes" id="UP000248482">
    <property type="component" value="Unplaced"/>
</dbReference>
<proteinExistence type="inferred from homology"/>
<dbReference type="PROSITE" id="PS50096">
    <property type="entry name" value="IQ"/>
    <property type="match status" value="6"/>
</dbReference>
<evidence type="ECO:0000256" key="9">
    <source>
        <dbReference type="ARBA" id="ARBA00023054"/>
    </source>
</evidence>
<dbReference type="Gene3D" id="6.20.240.20">
    <property type="match status" value="1"/>
</dbReference>
<dbReference type="FunFam" id="1.20.120.720:FF:000016">
    <property type="entry name" value="Myosin VB"/>
    <property type="match status" value="1"/>
</dbReference>
<evidence type="ECO:0000313" key="21">
    <source>
        <dbReference type="RefSeq" id="XP_022351425.1"/>
    </source>
</evidence>
<evidence type="ECO:0000256" key="6">
    <source>
        <dbReference type="ARBA" id="ARBA00022741"/>
    </source>
</evidence>
<evidence type="ECO:0000256" key="12">
    <source>
        <dbReference type="ARBA" id="ARBA00023203"/>
    </source>
</evidence>
<dbReference type="SMART" id="SM01132">
    <property type="entry name" value="DIL"/>
    <property type="match status" value="1"/>
</dbReference>
<keyword evidence="20" id="KW-1185">Reference proteome</keyword>
<evidence type="ECO:0000313" key="20">
    <source>
        <dbReference type="Proteomes" id="UP000248482"/>
    </source>
</evidence>
<dbReference type="KEGG" id="elk:111142499"/>
<protein>
    <recommendedName>
        <fullName evidence="14">Unconventional myosin-Vb</fullName>
    </recommendedName>
</protein>
<evidence type="ECO:0000256" key="2">
    <source>
        <dbReference type="ARBA" id="ARBA00008314"/>
    </source>
</evidence>
<evidence type="ECO:0000256" key="13">
    <source>
        <dbReference type="ARBA" id="ARBA00058661"/>
    </source>
</evidence>
<evidence type="ECO:0000256" key="17">
    <source>
        <dbReference type="SAM" id="MobiDB-lite"/>
    </source>
</evidence>
<dbReference type="SMART" id="SM00015">
    <property type="entry name" value="IQ"/>
    <property type="match status" value="6"/>
</dbReference>
<dbReference type="InterPro" id="IPR027417">
    <property type="entry name" value="P-loop_NTPase"/>
</dbReference>
<evidence type="ECO:0000256" key="14">
    <source>
        <dbReference type="ARBA" id="ARBA00068038"/>
    </source>
</evidence>
<dbReference type="OrthoDB" id="6108017at2759"/>
<dbReference type="Gene3D" id="1.20.58.530">
    <property type="match status" value="1"/>
</dbReference>
<dbReference type="GO" id="GO:0016020">
    <property type="term" value="C:membrane"/>
    <property type="evidence" value="ECO:0007669"/>
    <property type="project" value="TreeGrafter"/>
</dbReference>
<evidence type="ECO:0000259" key="19">
    <source>
        <dbReference type="PROSITE" id="PS51456"/>
    </source>
</evidence>
<accession>A0A2Y9J028</accession>
<feature type="coiled-coil region" evidence="16">
    <location>
        <begin position="1024"/>
        <end position="1132"/>
    </location>
</feature>
<dbReference type="FunFam" id="1.20.58.530:FF:000002">
    <property type="entry name" value="Class V myosin"/>
    <property type="match status" value="1"/>
</dbReference>
<feature type="coiled-coil region" evidence="16">
    <location>
        <begin position="1287"/>
        <end position="1321"/>
    </location>
</feature>
<evidence type="ECO:0000256" key="4">
    <source>
        <dbReference type="ARBA" id="ARBA00022553"/>
    </source>
</evidence>
<keyword evidence="11 15" id="KW-0505">Motor protein</keyword>
<feature type="domain" description="Myosin motor" evidence="19">
    <location>
        <begin position="1"/>
        <end position="631"/>
    </location>
</feature>
<feature type="region of interest" description="Disordered" evidence="17">
    <location>
        <begin position="967"/>
        <end position="1002"/>
    </location>
</feature>
<evidence type="ECO:0000256" key="5">
    <source>
        <dbReference type="ARBA" id="ARBA00022737"/>
    </source>
</evidence>
<dbReference type="Gene3D" id="1.10.10.820">
    <property type="match status" value="1"/>
</dbReference>
<dbReference type="PROSITE" id="PS51126">
    <property type="entry name" value="DILUTE"/>
    <property type="match status" value="1"/>
</dbReference>
<evidence type="ECO:0000256" key="15">
    <source>
        <dbReference type="PROSITE-ProRule" id="PRU00782"/>
    </source>
</evidence>
<keyword evidence="8" id="KW-0112">Calmodulin-binding</keyword>
<dbReference type="Gene3D" id="1.20.120.720">
    <property type="entry name" value="Myosin VI head, motor domain, U50 subdomain"/>
    <property type="match status" value="1"/>
</dbReference>
<dbReference type="PRINTS" id="PR00193">
    <property type="entry name" value="MYOSINHEAVY"/>
</dbReference>
<evidence type="ECO:0000256" key="3">
    <source>
        <dbReference type="ARBA" id="ARBA00022490"/>
    </source>
</evidence>
<keyword evidence="6 15" id="KW-0547">Nucleotide-binding</keyword>
<feature type="domain" description="Dilute" evidence="18">
    <location>
        <begin position="1407"/>
        <end position="1684"/>
    </location>
</feature>
<dbReference type="GO" id="GO:0000146">
    <property type="term" value="F:microfilament motor activity"/>
    <property type="evidence" value="ECO:0007669"/>
    <property type="project" value="TreeGrafter"/>
</dbReference>
<dbReference type="PANTHER" id="PTHR13140">
    <property type="entry name" value="MYOSIN"/>
    <property type="match status" value="1"/>
</dbReference>
<organism evidence="20 21">
    <name type="scientific">Enhydra lutris kenyoni</name>
    <name type="common">northern sea otter</name>
    <dbReference type="NCBI Taxonomy" id="391180"/>
    <lineage>
        <taxon>Eukaryota</taxon>
        <taxon>Metazoa</taxon>
        <taxon>Chordata</taxon>
        <taxon>Craniata</taxon>
        <taxon>Vertebrata</taxon>
        <taxon>Euteleostomi</taxon>
        <taxon>Mammalia</taxon>
        <taxon>Eutheria</taxon>
        <taxon>Laurasiatheria</taxon>
        <taxon>Carnivora</taxon>
        <taxon>Caniformia</taxon>
        <taxon>Musteloidea</taxon>
        <taxon>Mustelidae</taxon>
        <taxon>Lutrinae</taxon>
        <taxon>Enhydra</taxon>
    </lineage>
</organism>
<dbReference type="GO" id="GO:0016459">
    <property type="term" value="C:myosin complex"/>
    <property type="evidence" value="ECO:0007669"/>
    <property type="project" value="UniProtKB-KW"/>
</dbReference>
<keyword evidence="4" id="KW-0597">Phosphoprotein</keyword>
<dbReference type="InterPro" id="IPR036103">
    <property type="entry name" value="MYSc_Myo5"/>
</dbReference>
<feature type="compositionally biased region" description="Polar residues" evidence="17">
    <location>
        <begin position="979"/>
        <end position="999"/>
    </location>
</feature>
<sequence>MGDMDPHIFAVAEEAYKQMARDEKNQSIIVSGESGAGKTVSAKYAMRYFATVGGSASDTNIEEKVLASSPIMEAIGNAKTTRNDNSSRFGKYIQIGFDKRYHIIGANMRTYLLEKSRVVFQADGERNYHIFYQLCAAASLPEFKELALTCAEDFFYTSQGGDTRIEGINDAEDFEKTRQAFTLLGVRESHQTSIFKIIASILHLGNVEIQAERDGDSCSVSPQDAHLNDFCRLLGVEHSQMVHWLCHRKLVTTSETYVKTMSPQQVANARSALAKHIYAQLFGWIVEHVNKALHTALKQHSFIGVLDIYGFETFEVNSFEQFCINYANEKLQQQFNSHVFKLEQEEYMKEQIPWTLIDFYDNQPCIDLIEAKLGILDLLDEECKVPKGTDQNWAQKLYDRHSGSQHFQKPRMSNTAFIVVHFADKVEYLSDGFLEKNRDTVYEEQINILKASKFPLVADLFHDDKDSIPAASTSGKGSSSKINIRSARPPLKASNKEHKKTVGHQFRTSLHLLMETLNATTPHYVRCIKPNDEKLPFHFDPKRAVQQLRACGVLETIRISAAGYPSRWAYHDFFNRYRVLVKKRELANTDKKAICRSVLENLIKDPDKFQFGRTKIFFRAGQVAYLEKLRADKFRAATIMIQKTVRGWLQKVKYRRLKAATLTLQRFCRGHLARRLAEQLRRTRAAVMFQKQYRMRRTRVAYQRARRAAVVIQAFTRGMLVRRSYRQVLMEHKATVLQKHVRGWMARRRFGRLRGAAIVIQCAFRMLKAKQELKALKIEARSAEHLKRLNVGMENKVVQLQRKIDDQNKEFRTLSEQLSAVTSTHTMEVEKLKKELARYQQGHSGDSSPRLQEVVESLRAELQRAHSERKILEDTHTKEKDELKKQVAVLEQENALLKDEKEQLNNQILCQVKGKCKVLDFSFRSSENLMKRELEEERSRYQNLVKEYSRLEQRYDNLRDEMSIIKARRAQTPGHRRNPSNQSSLESDSNYPSISTSEVGDTEDALQQVEDIGLEKAAMDMTVFLKLQKRVRELEQERKKLQVQLEKREQQDGRKVQVRNADLAYNSLKRQELESENKKLKNDLNELRKAVADQATQNNSTHGSPDSYHLLLNQLKLANEELEVRKEEVLILRTQIVSADQRRLAGKSTVTIRQPPARLVRGEKHVDQEDAIEAYHGVCQTNRVPTEDWGYLNEDGELGLAYQGLKQVARLLEAQLQAQSREHEEEVEGLKGQVEALKEELDKQQQTFCQTLLLSPEAQVEFGVQQEISRLTNENLVSDIAHRIALWKDLKELVEKLEKNEKKLKKQLKIYMKKVQDLEGKARERERGRGIDQLNRQVTVQRKEKDFQGMLEYHKEDEALLIRNLVTELKPQTLAGTVPCLPAYVLYMCIRHADYVNDDLKVHSLLTSTINGIKKVLKKHNEDFEMTSFWLSNTCRLLHCLKQYSGDEGFMTQNTPKQNEHCLKNFDLTEYRQVLSDLSIQIYQQLIKIAEGVLQPMIVSAMLENESIQGLSGVKPTGYRKRSSSMVDGDNSYCLEAVIRQMTSFHTVMRDQGLDPEIILQVFKQLFYMINAVTLNNLLLRKDVCSWSTGMQLRYNISQLEEWLRGRNLHQSGAVQTMEPLIQAAQLLQLKKKTPEDAEAICSLCTSLSTQQIVKILNLYTPLNEFEERVTVAFIRTIQAQLQERNDPQQLLLDSKHMFPVLFPFNPSSLTMDSIHIPAYLNLEFLSEV</sequence>
<dbReference type="GO" id="GO:0098685">
    <property type="term" value="C:Schaffer collateral - CA1 synapse"/>
    <property type="evidence" value="ECO:0007669"/>
    <property type="project" value="UniProtKB-ARBA"/>
</dbReference>
<dbReference type="SMART" id="SM00242">
    <property type="entry name" value="MYSc"/>
    <property type="match status" value="1"/>
</dbReference>
<name>A0A2Y9J028_ENHLU</name>
<keyword evidence="12 15" id="KW-0009">Actin-binding</keyword>
<dbReference type="CDD" id="cd15477">
    <property type="entry name" value="Myo5b_CBD"/>
    <property type="match status" value="1"/>
</dbReference>
<comment type="similarity">
    <text evidence="2 15">Belongs to the TRAFAC class myosin-kinesin ATPase superfamily. Myosin family.</text>
</comment>
<dbReference type="Pfam" id="PF00612">
    <property type="entry name" value="IQ"/>
    <property type="match status" value="5"/>
</dbReference>
<dbReference type="PROSITE" id="PS51456">
    <property type="entry name" value="MYOSIN_MOTOR"/>
    <property type="match status" value="1"/>
</dbReference>
<dbReference type="InterPro" id="IPR037990">
    <property type="entry name" value="Myo5b_CBD"/>
</dbReference>
<dbReference type="PANTHER" id="PTHR13140:SF356">
    <property type="entry name" value="UNCONVENTIONAL MYOSIN-VB"/>
    <property type="match status" value="1"/>
</dbReference>
<dbReference type="RefSeq" id="XP_022351425.1">
    <property type="nucleotide sequence ID" value="XM_022495717.1"/>
</dbReference>
<dbReference type="Pfam" id="PF00063">
    <property type="entry name" value="Myosin_head"/>
    <property type="match status" value="1"/>
</dbReference>
<feature type="region of interest" description="Actin-binding" evidence="15">
    <location>
        <begin position="510"/>
        <end position="532"/>
    </location>
</feature>
<dbReference type="STRING" id="391180.A0A2Y9J028"/>
<feature type="binding site" evidence="15">
    <location>
        <begin position="32"/>
        <end position="39"/>
    </location>
    <ligand>
        <name>ATP</name>
        <dbReference type="ChEBI" id="CHEBI:30616"/>
    </ligand>
</feature>
<dbReference type="Gene3D" id="3.40.850.10">
    <property type="entry name" value="Kinesin motor domain"/>
    <property type="match status" value="1"/>
</dbReference>
<dbReference type="InterPro" id="IPR000048">
    <property type="entry name" value="IQ_motif_EF-hand-BS"/>
</dbReference>
<dbReference type="CDD" id="cd01380">
    <property type="entry name" value="MYSc_Myo5"/>
    <property type="match status" value="1"/>
</dbReference>
<feature type="coiled-coil region" evidence="16">
    <location>
        <begin position="1202"/>
        <end position="1247"/>
    </location>
</feature>
<evidence type="ECO:0000256" key="7">
    <source>
        <dbReference type="ARBA" id="ARBA00022840"/>
    </source>
</evidence>
<dbReference type="GO" id="GO:0051015">
    <property type="term" value="F:actin filament binding"/>
    <property type="evidence" value="ECO:0007669"/>
    <property type="project" value="TreeGrafter"/>
</dbReference>
<keyword evidence="9 16" id="KW-0175">Coiled coil</keyword>